<proteinExistence type="predicted"/>
<dbReference type="EMBL" id="CP035485">
    <property type="protein sequence ID" value="QDI92914.1"/>
    <property type="molecule type" value="Genomic_DNA"/>
</dbReference>
<dbReference type="RefSeq" id="WP_142091407.1">
    <property type="nucleotide sequence ID" value="NZ_CP035485.1"/>
</dbReference>
<protein>
    <submittedName>
        <fullName evidence="2">Uncharacterized protein</fullName>
    </submittedName>
</protein>
<gene>
    <name evidence="2" type="ORF">EPH95_18535</name>
</gene>
<organism evidence="2 3">
    <name type="scientific">Salicibibacter halophilus</name>
    <dbReference type="NCBI Taxonomy" id="2502791"/>
    <lineage>
        <taxon>Bacteria</taxon>
        <taxon>Bacillati</taxon>
        <taxon>Bacillota</taxon>
        <taxon>Bacilli</taxon>
        <taxon>Bacillales</taxon>
        <taxon>Bacillaceae</taxon>
        <taxon>Salicibibacter</taxon>
    </lineage>
</organism>
<evidence type="ECO:0000313" key="2">
    <source>
        <dbReference type="EMBL" id="QDI92914.1"/>
    </source>
</evidence>
<name>A0A514LM23_9BACI</name>
<keyword evidence="3" id="KW-1185">Reference proteome</keyword>
<dbReference type="OrthoDB" id="9805754at2"/>
<evidence type="ECO:0000256" key="1">
    <source>
        <dbReference type="SAM" id="MobiDB-lite"/>
    </source>
</evidence>
<accession>A0A514LM23</accession>
<dbReference type="KEGG" id="sale:EPH95_18535"/>
<sequence length="105" mass="11694">MNENDTLVSITSPVTSSSYKAPLPAKRARSSEHYQPKHTGASLLTYGNGWSAKEREDFENGWDNLASPNCIGRNDSRSSDIVSCGPAFFGFLLEEMTWQRHAKQI</sequence>
<reference evidence="3" key="1">
    <citation type="submission" date="2019-01" db="EMBL/GenBank/DDBJ databases">
        <title>Genomic analysis of Salicibibacter sp. NKC3-5.</title>
        <authorList>
            <person name="Oh Y.J."/>
        </authorList>
    </citation>
    <scope>NUCLEOTIDE SEQUENCE [LARGE SCALE GENOMIC DNA]</scope>
    <source>
        <strain evidence="3">NKC3-5</strain>
    </source>
</reference>
<dbReference type="Proteomes" id="UP000319756">
    <property type="component" value="Chromosome"/>
</dbReference>
<feature type="region of interest" description="Disordered" evidence="1">
    <location>
        <begin position="19"/>
        <end position="40"/>
    </location>
</feature>
<dbReference type="AlphaFoldDB" id="A0A514LM23"/>
<evidence type="ECO:0000313" key="3">
    <source>
        <dbReference type="Proteomes" id="UP000319756"/>
    </source>
</evidence>